<sequence>MTEAKSLRSPMVKRRIAFSSNRRLDTISAFISPSSMNSTYYGSSNAILHDEGTLYSSNSKESLSKIEKTLRGQKNNLPFSDGMFTSFNGEKTGSGLWKELLNFTQGRSKTYAIPNYIISKKCKDEIRVLIKSFQVSTDLILQDYEVFRRYIYEKKINPMANRSSGKIEEDETYQMFIKLANSVDFYCQMKDEFHCKLDMKSPTKQWQNTIIPGEMLHKIKEKCKSKKKAISNLDKNKTLTEKAQDKTVRSYVSCIKEKTKKRGLSAFDIRIHTDQKEKAMSNKSKLQKKPKFRMSTVVKDFMQSETYKLLIEKRKNINEGNKSKEDINGDENKEEENDASKETENSHDKTPDPGISHEKRRGILFRSSTLQQKQEHPANVTPPPRAYQMLGLDVFRKNYMDPMSLNLESKSSSASVSSTDSPKTKRSRNKEERKKRVFSNTKVEKQQINFFVHKAPRLTLLEKKKIMQKRKTNNLAPLNARFTLKFNAQKKFPSRRDTFTEKPPISQDIVRKLNKTRISKLRTSRMVIAQNETNKMKGRNTFISPVRQSKLPTNISIPLETIVENKTPKNIGMKSIISPIRIPNKSKQKGQPSPVLGKLRFVPKRPRRHLSNNPTLRNLF</sequence>
<evidence type="ECO:0000313" key="2">
    <source>
        <dbReference type="EMBL" id="CAI2380413.1"/>
    </source>
</evidence>
<evidence type="ECO:0000313" key="3">
    <source>
        <dbReference type="Proteomes" id="UP001295684"/>
    </source>
</evidence>
<feature type="compositionally biased region" description="Basic and acidic residues" evidence="1">
    <location>
        <begin position="338"/>
        <end position="357"/>
    </location>
</feature>
<feature type="compositionally biased region" description="Basic and acidic residues" evidence="1">
    <location>
        <begin position="320"/>
        <end position="331"/>
    </location>
</feature>
<feature type="region of interest" description="Disordered" evidence="1">
    <location>
        <begin position="406"/>
        <end position="439"/>
    </location>
</feature>
<evidence type="ECO:0000256" key="1">
    <source>
        <dbReference type="SAM" id="MobiDB-lite"/>
    </source>
</evidence>
<dbReference type="AlphaFoldDB" id="A0AAD1XVX3"/>
<gene>
    <name evidence="2" type="ORF">ECRASSUSDP1_LOCUS21847</name>
</gene>
<reference evidence="2" key="1">
    <citation type="submission" date="2023-07" db="EMBL/GenBank/DDBJ databases">
        <authorList>
            <consortium name="AG Swart"/>
            <person name="Singh M."/>
            <person name="Singh A."/>
            <person name="Seah K."/>
            <person name="Emmerich C."/>
        </authorList>
    </citation>
    <scope>NUCLEOTIDE SEQUENCE</scope>
    <source>
        <strain evidence="2">DP1</strain>
    </source>
</reference>
<comment type="caution">
    <text evidence="2">The sequence shown here is derived from an EMBL/GenBank/DDBJ whole genome shotgun (WGS) entry which is preliminary data.</text>
</comment>
<protein>
    <submittedName>
        <fullName evidence="2">Uncharacterized protein</fullName>
    </submittedName>
</protein>
<feature type="compositionally biased region" description="Low complexity" evidence="1">
    <location>
        <begin position="406"/>
        <end position="421"/>
    </location>
</feature>
<keyword evidence="3" id="KW-1185">Reference proteome</keyword>
<proteinExistence type="predicted"/>
<dbReference type="Proteomes" id="UP001295684">
    <property type="component" value="Unassembled WGS sequence"/>
</dbReference>
<accession>A0AAD1XVX3</accession>
<name>A0AAD1XVX3_EUPCR</name>
<dbReference type="EMBL" id="CAMPGE010022366">
    <property type="protein sequence ID" value="CAI2380413.1"/>
    <property type="molecule type" value="Genomic_DNA"/>
</dbReference>
<feature type="region of interest" description="Disordered" evidence="1">
    <location>
        <begin position="320"/>
        <end position="359"/>
    </location>
</feature>
<organism evidence="2 3">
    <name type="scientific">Euplotes crassus</name>
    <dbReference type="NCBI Taxonomy" id="5936"/>
    <lineage>
        <taxon>Eukaryota</taxon>
        <taxon>Sar</taxon>
        <taxon>Alveolata</taxon>
        <taxon>Ciliophora</taxon>
        <taxon>Intramacronucleata</taxon>
        <taxon>Spirotrichea</taxon>
        <taxon>Hypotrichia</taxon>
        <taxon>Euplotida</taxon>
        <taxon>Euplotidae</taxon>
        <taxon>Moneuplotes</taxon>
    </lineage>
</organism>